<comment type="caution">
    <text evidence="1">The sequence shown here is derived from an EMBL/GenBank/DDBJ whole genome shotgun (WGS) entry which is preliminary data.</text>
</comment>
<evidence type="ECO:0000313" key="1">
    <source>
        <dbReference type="EMBL" id="PRZ10009.1"/>
    </source>
</evidence>
<protein>
    <submittedName>
        <fullName evidence="1">Uncharacterized protein</fullName>
    </submittedName>
</protein>
<keyword evidence="2" id="KW-1185">Reference proteome</keyword>
<organism evidence="1 2">
    <name type="scientific">Isoptericola halotolerans</name>
    <dbReference type="NCBI Taxonomy" id="300560"/>
    <lineage>
        <taxon>Bacteria</taxon>
        <taxon>Bacillati</taxon>
        <taxon>Actinomycetota</taxon>
        <taxon>Actinomycetes</taxon>
        <taxon>Micrococcales</taxon>
        <taxon>Promicromonosporaceae</taxon>
        <taxon>Isoptericola</taxon>
    </lineage>
</organism>
<sequence>MRDVELTALTGSPARLEDLAGTLARAGSALSDTCTGMGRVAGALAGQRSGAVDEARSAITAVRSEAELARDVLSAAASALRAHAGDLADHQEAALRAILRRDVAHRELVAAELDEAAAWRTGADPTHPQQADAVRMAWDARQRASQARSEITAAEHAWRVARDGKEADSHRAAVALVGLARVEVVRLAAAAGADLATFGASWPQGTALAGLLSTVSTTTGRDARAAARQDLVDALVAAGDDPGLWAAFWRTATPGELYLALGGTVDDDELASALRTGTAAWAASATEPELHAFGRAVVDDLDESVLGLDERSRLAALLLAPAMPPATFIGAADAWSDRRGRLGATDVEIADAAPLSEAIADGLSGRPEAALEYFARGGEDELARRVDAWFGQSPLDGWHDGGTAITGLFAAAVAGGTRDASTVGHQRQAALLASHVTTALVTGRGLLTVPTTVSDEASRHLAQAYEPYFVSFDDNVRTDAGPSDPGVLGRVPLADTTTAATTWSDTLQPRLDPVALCTVIGVTSRSDTTAGYWLGSTDPYLDQMAVEATRQGVGDGDPDAVAASAVKDVSVVAGATTSDVITVARRREARDLATIGAFSTAASVGTIGARPAVSAAAAGGGVLLPSLLTDHVGPAREEVLAAEHELRERTVGRLRDSMADELVEQGASAQEIADATVRIDPDSTTMRDTFAGHFGTTSLAGRRLGESP</sequence>
<gene>
    <name evidence="1" type="ORF">BCL65_101147</name>
</gene>
<evidence type="ECO:0000313" key="2">
    <source>
        <dbReference type="Proteomes" id="UP000239895"/>
    </source>
</evidence>
<dbReference type="Proteomes" id="UP000239895">
    <property type="component" value="Unassembled WGS sequence"/>
</dbReference>
<proteinExistence type="predicted"/>
<name>A0ABX5ELI5_9MICO</name>
<dbReference type="EMBL" id="PVTX01000001">
    <property type="protein sequence ID" value="PRZ10009.1"/>
    <property type="molecule type" value="Genomic_DNA"/>
</dbReference>
<accession>A0ABX5ELI5</accession>
<reference evidence="1 2" key="1">
    <citation type="submission" date="2018-03" db="EMBL/GenBank/DDBJ databases">
        <title>Comparative analysis of microorganisms from saline springs in Andes Mountain Range, Colombia.</title>
        <authorList>
            <person name="Rubin E."/>
        </authorList>
    </citation>
    <scope>NUCLEOTIDE SEQUENCE [LARGE SCALE GENOMIC DNA]</scope>
    <source>
        <strain evidence="1 2">CG 23</strain>
    </source>
</reference>
<dbReference type="RefSeq" id="WP_106264271.1">
    <property type="nucleotide sequence ID" value="NZ_PVTX01000001.1"/>
</dbReference>